<evidence type="ECO:0000259" key="2">
    <source>
        <dbReference type="Pfam" id="PF16472"/>
    </source>
</evidence>
<protein>
    <recommendedName>
        <fullName evidence="2">Prolow-density lipoprotein receptor-related protein 1-like beta-propeller domain-containing protein</fullName>
    </recommendedName>
</protein>
<dbReference type="AlphaFoldDB" id="A0A1H3V0W7"/>
<accession>A0A1H3V0W7</accession>
<gene>
    <name evidence="3" type="ORF">SAMN05421736_13410</name>
</gene>
<keyword evidence="1" id="KW-0472">Membrane</keyword>
<feature type="transmembrane region" description="Helical" evidence="1">
    <location>
        <begin position="375"/>
        <end position="394"/>
    </location>
</feature>
<feature type="transmembrane region" description="Helical" evidence="1">
    <location>
        <begin position="337"/>
        <end position="363"/>
    </location>
</feature>
<dbReference type="EMBL" id="FNPI01000034">
    <property type="protein sequence ID" value="SDZ68353.1"/>
    <property type="molecule type" value="Genomic_DNA"/>
</dbReference>
<feature type="domain" description="Prolow-density lipoprotein receptor-related protein 1-like beta-propeller" evidence="2">
    <location>
        <begin position="609"/>
        <end position="682"/>
    </location>
</feature>
<organism evidence="3 4">
    <name type="scientific">Evansella caseinilytica</name>
    <dbReference type="NCBI Taxonomy" id="1503961"/>
    <lineage>
        <taxon>Bacteria</taxon>
        <taxon>Bacillati</taxon>
        <taxon>Bacillota</taxon>
        <taxon>Bacilli</taxon>
        <taxon>Bacillales</taxon>
        <taxon>Bacillaceae</taxon>
        <taxon>Evansella</taxon>
    </lineage>
</organism>
<dbReference type="SUPFAM" id="SSF69304">
    <property type="entry name" value="Tricorn protease N-terminal domain"/>
    <property type="match status" value="1"/>
</dbReference>
<evidence type="ECO:0000313" key="4">
    <source>
        <dbReference type="Proteomes" id="UP000198935"/>
    </source>
</evidence>
<sequence>MPLILYEMKKMFFYQKGLLLIGLFFVLSAAALMIFDTPNNPDVEMNLPQYSYYLKQVAGPYSDETEQFFTNESKRISDAHVALQKAYDDYYDGNISEEELLAVTSPLEEIVKHESGFQLIFDQYTYIRENPDNRYFLSTNGWDGLLSTDSLDLLFLLLLLVLVTPVFCSEYVSEMDSLHLTVKKGTRVHAVTKIILVLMTVIVLCLLTSLLRYGFFQVKYGLENGNYPLQSLAYFGASSKDSTLFSAFLSLTGIKIFGNLSFAMLMMLISVWTKKYALTLFSSTAVILLPYYGFSIESSKYFLPGPLGFMISTGFFRGNEYEYNIFTDQMDITFEEISMMTMLSLFIVTLGTCIGAFIVIIVRHTNVWSARKRRYWGKSLSMMVVLCLAVSSLVGCASNEKAEKADIYNSVSRLSYENEHYRFYLDQTDLDDRLVFEDKQTGEINNLVRTPMQSLTNVEPVIYGNGPFVYYMKFDNEKSGYYEEMDRFSVIEVETTTFDEKIVYEKNVNSAKDSFLGLHTVDIDDTTSFLGIESFFLDETSIYFVGDQQIKRINRRTGKTNVIIRSPFLSANVAYDGNNIYYLNEKYQVVEYDTQTGSETIIPDLITTYFVVTDTELLYVNRQDQHKIYAMNLDNSTIEKIVDKPVWSFTCDDQYIYYQGKYDNKSYRVDRDGENDTLLEDEND</sequence>
<evidence type="ECO:0000256" key="1">
    <source>
        <dbReference type="SAM" id="Phobius"/>
    </source>
</evidence>
<keyword evidence="4" id="KW-1185">Reference proteome</keyword>
<feature type="transmembrane region" description="Helical" evidence="1">
    <location>
        <begin position="244"/>
        <end position="269"/>
    </location>
</feature>
<name>A0A1H3V0W7_9BACI</name>
<dbReference type="Pfam" id="PF16472">
    <property type="entry name" value="DUF5050"/>
    <property type="match status" value="1"/>
</dbReference>
<feature type="transmembrane region" description="Helical" evidence="1">
    <location>
        <begin position="194"/>
        <end position="215"/>
    </location>
</feature>
<proteinExistence type="predicted"/>
<reference evidence="4" key="1">
    <citation type="submission" date="2016-10" db="EMBL/GenBank/DDBJ databases">
        <authorList>
            <person name="Varghese N."/>
            <person name="Submissions S."/>
        </authorList>
    </citation>
    <scope>NUCLEOTIDE SEQUENCE [LARGE SCALE GENOMIC DNA]</scope>
    <source>
        <strain evidence="4">SP</strain>
    </source>
</reference>
<feature type="transmembrane region" description="Helical" evidence="1">
    <location>
        <begin position="276"/>
        <end position="294"/>
    </location>
</feature>
<keyword evidence="1" id="KW-0812">Transmembrane</keyword>
<evidence type="ECO:0000313" key="3">
    <source>
        <dbReference type="EMBL" id="SDZ68353.1"/>
    </source>
</evidence>
<dbReference type="STRING" id="1503961.SAMN05421736_13410"/>
<feature type="transmembrane region" description="Helical" evidence="1">
    <location>
        <begin position="153"/>
        <end position="173"/>
    </location>
</feature>
<keyword evidence="1" id="KW-1133">Transmembrane helix</keyword>
<dbReference type="Proteomes" id="UP000198935">
    <property type="component" value="Unassembled WGS sequence"/>
</dbReference>
<dbReference type="InterPro" id="IPR032485">
    <property type="entry name" value="LRP1-like_beta_prop"/>
</dbReference>